<sequence>MEALRASYGEYSSDSDSERDPTAPCDPTQIPISLPPPPLSLLHPPNSLGAFDYSVQIDQPKRVRSFPHVEGNFALHVYIPVIVPSAQRKDISLFLKRVARLLPVLHVVDVDVPLRDLIKDDQKFDQVVLGREFHVSLGRTVPIRVHQRDSMVGMLRQRLQSHRRYCIDFTKWVVFVNDDYTRTFLSLEVTAGGLTEMKKQIEAVNDVYRLHNLPEFYKDPRPHISIAWAVGDISDSLSKVIREETKMHHTIGDLSHKRLCSCVFSGILCKIGNKTFDICKVQEE</sequence>
<dbReference type="GO" id="GO:0005634">
    <property type="term" value="C:nucleus"/>
    <property type="evidence" value="ECO:0007669"/>
    <property type="project" value="UniProtKB-SubCell"/>
</dbReference>
<feature type="region of interest" description="Disordered" evidence="6">
    <location>
        <begin position="1"/>
        <end position="36"/>
    </location>
</feature>
<proteinExistence type="inferred from homology"/>
<evidence type="ECO:0000256" key="5">
    <source>
        <dbReference type="HAMAP-Rule" id="MF_03040"/>
    </source>
</evidence>
<dbReference type="GO" id="GO:0016829">
    <property type="term" value="F:lyase activity"/>
    <property type="evidence" value="ECO:0007669"/>
    <property type="project" value="UniProtKB-KW"/>
</dbReference>
<keyword evidence="3" id="KW-0456">Lyase</keyword>
<dbReference type="GO" id="GO:1990838">
    <property type="term" value="F:poly(U)-specific exoribonuclease activity, producing 3' uridine cyclic phosphate ends"/>
    <property type="evidence" value="ECO:0007669"/>
    <property type="project" value="UniProtKB-UniRule"/>
</dbReference>
<evidence type="ECO:0000256" key="6">
    <source>
        <dbReference type="SAM" id="MobiDB-lite"/>
    </source>
</evidence>
<evidence type="ECO:0000313" key="8">
    <source>
        <dbReference type="Proteomes" id="UP000250235"/>
    </source>
</evidence>
<dbReference type="HAMAP" id="MF_03040">
    <property type="entry name" value="USB1"/>
    <property type="match status" value="1"/>
</dbReference>
<dbReference type="OrthoDB" id="49151at2759"/>
<protein>
    <recommendedName>
        <fullName evidence="5">U6 snRNA phosphodiesterase</fullName>
        <ecNumber evidence="5">3.1.4.-</ecNumber>
    </recommendedName>
</protein>
<dbReference type="FunFam" id="3.90.1140.10:FF:000008">
    <property type="entry name" value="U6 snRNA phosphodiesterase"/>
    <property type="match status" value="1"/>
</dbReference>
<evidence type="ECO:0000256" key="3">
    <source>
        <dbReference type="ARBA" id="ARBA00023239"/>
    </source>
</evidence>
<accession>A0A2Z7CDJ0</accession>
<evidence type="ECO:0000256" key="4">
    <source>
        <dbReference type="ARBA" id="ARBA00023242"/>
    </source>
</evidence>
<feature type="active site" description="Proton donor/acceptor" evidence="5">
    <location>
        <position position="134"/>
    </location>
</feature>
<dbReference type="PANTHER" id="PTHR13522">
    <property type="entry name" value="U6 SNRNA PHOSPHODIESTERASE 1"/>
    <property type="match status" value="1"/>
</dbReference>
<evidence type="ECO:0000256" key="2">
    <source>
        <dbReference type="ARBA" id="ARBA00022801"/>
    </source>
</evidence>
<comment type="similarity">
    <text evidence="5">Belongs to the 2H phosphoesterase superfamily. USB1 family.</text>
</comment>
<dbReference type="InterPro" id="IPR027521">
    <property type="entry name" value="Usb1"/>
</dbReference>
<evidence type="ECO:0000313" key="7">
    <source>
        <dbReference type="EMBL" id="KZV42720.1"/>
    </source>
</evidence>
<dbReference type="Gene3D" id="3.90.1140.10">
    <property type="entry name" value="Cyclic phosphodiesterase"/>
    <property type="match status" value="1"/>
</dbReference>
<name>A0A2Z7CDJ0_9LAMI</name>
<comment type="function">
    <text evidence="5">Phosphodiesterase responsible for the U6 snRNA 3' end processing. Acts as an exoribonuclease (RNase) responsible for trimming the poly(U) tract of the last nucleotides in the pre-U6 snRNA molecule, leading to the formation of mature U6 snRNA.</text>
</comment>
<keyword evidence="4 5" id="KW-0539">Nucleus</keyword>
<dbReference type="PANTHER" id="PTHR13522:SF3">
    <property type="entry name" value="U6 SNRNA PHOSPHODIESTERASE 1"/>
    <property type="match status" value="1"/>
</dbReference>
<dbReference type="EC" id="3.1.4.-" evidence="5"/>
<comment type="subcellular location">
    <subcellularLocation>
        <location evidence="5">Nucleus</location>
    </subcellularLocation>
</comment>
<keyword evidence="8" id="KW-1185">Reference proteome</keyword>
<dbReference type="EMBL" id="KQ998965">
    <property type="protein sequence ID" value="KZV42720.1"/>
    <property type="molecule type" value="Genomic_DNA"/>
</dbReference>
<dbReference type="GO" id="GO:0034477">
    <property type="term" value="P:U6 snRNA 3'-end processing"/>
    <property type="evidence" value="ECO:0007669"/>
    <property type="project" value="UniProtKB-UniRule"/>
</dbReference>
<keyword evidence="2 5" id="KW-0378">Hydrolase</keyword>
<reference evidence="7 8" key="1">
    <citation type="journal article" date="2015" name="Proc. Natl. Acad. Sci. U.S.A.">
        <title>The resurrection genome of Boea hygrometrica: A blueprint for survival of dehydration.</title>
        <authorList>
            <person name="Xiao L."/>
            <person name="Yang G."/>
            <person name="Zhang L."/>
            <person name="Yang X."/>
            <person name="Zhao S."/>
            <person name="Ji Z."/>
            <person name="Zhou Q."/>
            <person name="Hu M."/>
            <person name="Wang Y."/>
            <person name="Chen M."/>
            <person name="Xu Y."/>
            <person name="Jin H."/>
            <person name="Xiao X."/>
            <person name="Hu G."/>
            <person name="Bao F."/>
            <person name="Hu Y."/>
            <person name="Wan P."/>
            <person name="Li L."/>
            <person name="Deng X."/>
            <person name="Kuang T."/>
            <person name="Xiang C."/>
            <person name="Zhu J.K."/>
            <person name="Oliver M.J."/>
            <person name="He Y."/>
        </authorList>
    </citation>
    <scope>NUCLEOTIDE SEQUENCE [LARGE SCALE GENOMIC DNA]</scope>
    <source>
        <strain evidence="8">cv. XS01</strain>
    </source>
</reference>
<keyword evidence="1 5" id="KW-0540">Nuclease</keyword>
<gene>
    <name evidence="7" type="ORF">F511_10428</name>
</gene>
<dbReference type="Pfam" id="PF09749">
    <property type="entry name" value="HVSL"/>
    <property type="match status" value="1"/>
</dbReference>
<feature type="active site" description="Proton donor/acceptor" evidence="5">
    <location>
        <position position="223"/>
    </location>
</feature>
<dbReference type="AlphaFoldDB" id="A0A2Z7CDJ0"/>
<evidence type="ECO:0000256" key="1">
    <source>
        <dbReference type="ARBA" id="ARBA00022722"/>
    </source>
</evidence>
<organism evidence="7 8">
    <name type="scientific">Dorcoceras hygrometricum</name>
    <dbReference type="NCBI Taxonomy" id="472368"/>
    <lineage>
        <taxon>Eukaryota</taxon>
        <taxon>Viridiplantae</taxon>
        <taxon>Streptophyta</taxon>
        <taxon>Embryophyta</taxon>
        <taxon>Tracheophyta</taxon>
        <taxon>Spermatophyta</taxon>
        <taxon>Magnoliopsida</taxon>
        <taxon>eudicotyledons</taxon>
        <taxon>Gunneridae</taxon>
        <taxon>Pentapetalae</taxon>
        <taxon>asterids</taxon>
        <taxon>lamiids</taxon>
        <taxon>Lamiales</taxon>
        <taxon>Gesneriaceae</taxon>
        <taxon>Didymocarpoideae</taxon>
        <taxon>Trichosporeae</taxon>
        <taxon>Loxocarpinae</taxon>
        <taxon>Dorcoceras</taxon>
    </lineage>
</organism>
<dbReference type="Proteomes" id="UP000250235">
    <property type="component" value="Unassembled WGS sequence"/>
</dbReference>